<dbReference type="RefSeq" id="WP_114310861.1">
    <property type="nucleotide sequence ID" value="NZ_QPJO01000006.1"/>
</dbReference>
<protein>
    <recommendedName>
        <fullName evidence="3">DUF5640 domain-containing protein</fullName>
    </recommendedName>
</protein>
<evidence type="ECO:0000313" key="2">
    <source>
        <dbReference type="Proteomes" id="UP000253436"/>
    </source>
</evidence>
<dbReference type="Proteomes" id="UP000253436">
    <property type="component" value="Unassembled WGS sequence"/>
</dbReference>
<sequence length="135" mass="15102">MKFLLTFLILPLFILSSTTQKEKVVGKWIGEDQNEVGYVLFDQEGYAAFEFNGQVMGGKSFILNGEKGKMTYTVDFTTTPIEIDLTLTKLGTGESKQLLAIADFTDTDTMNFNLAINGERPTSFDENAIVLRRVK</sequence>
<dbReference type="EMBL" id="QPJO01000006">
    <property type="protein sequence ID" value="RCW89951.1"/>
    <property type="molecule type" value="Genomic_DNA"/>
</dbReference>
<keyword evidence="2" id="KW-1185">Reference proteome</keyword>
<evidence type="ECO:0008006" key="3">
    <source>
        <dbReference type="Google" id="ProtNLM"/>
    </source>
</evidence>
<name>A0A368ZDI4_9FLAO</name>
<reference evidence="1 2" key="1">
    <citation type="submission" date="2018-07" db="EMBL/GenBank/DDBJ databases">
        <title>Genomic Encyclopedia of Type Strains, Phase III (KMG-III): the genomes of soil and plant-associated and newly described type strains.</title>
        <authorList>
            <person name="Whitman W."/>
        </authorList>
    </citation>
    <scope>NUCLEOTIDE SEQUENCE [LARGE SCALE GENOMIC DNA]</scope>
    <source>
        <strain evidence="1 2">CECT 7958</strain>
    </source>
</reference>
<proteinExistence type="predicted"/>
<dbReference type="OrthoDB" id="1361104at2"/>
<dbReference type="AlphaFoldDB" id="A0A368ZDI4"/>
<comment type="caution">
    <text evidence="1">The sequence shown here is derived from an EMBL/GenBank/DDBJ whole genome shotgun (WGS) entry which is preliminary data.</text>
</comment>
<accession>A0A368ZDI4</accession>
<gene>
    <name evidence="1" type="ORF">DFQ08_10658</name>
</gene>
<organism evidence="1 2">
    <name type="scientific">Winogradskyella arenosi</name>
    <dbReference type="NCBI Taxonomy" id="533325"/>
    <lineage>
        <taxon>Bacteria</taxon>
        <taxon>Pseudomonadati</taxon>
        <taxon>Bacteroidota</taxon>
        <taxon>Flavobacteriia</taxon>
        <taxon>Flavobacteriales</taxon>
        <taxon>Flavobacteriaceae</taxon>
        <taxon>Winogradskyella</taxon>
    </lineage>
</organism>
<evidence type="ECO:0000313" key="1">
    <source>
        <dbReference type="EMBL" id="RCW89951.1"/>
    </source>
</evidence>